<accession>A0A0C2YXA4</accession>
<sequence>MIIKNIAFSVLLCLGIGISSVKAAEVESRIFNKGGIESWCNQSSPRQTVIYVDESIITQGDDKWARQLMNKIHFTPRERVQVVALRADAGTADQRFSLCYPDYSQAELEDLRRGQRISEFFTGTPMDQMRQAREQFDRGFRVALSSFIVKGQASGIAPVQTGPLPDKSIAEAMFYDEKRFATENGVSRLIIFSDMLQNSQSFQPTKENDPAASGIDAARKYAIRFNLAEVHVFGIGSTVPAGDPVNRKMEAFWRAFFLANGAYLEQFSNTLNLGDSRSIAVKRWRGALAVADMHSEVNLRIMTDESGVLVNSWLVVNNSGGLPLEGKEKCVESMCEITAKLRTDVGAFKRGDVLLLRGNAKEMKGALKDPTGAKFSDGKPAEYVIGLVRDDAARF</sequence>
<reference evidence="2 3" key="1">
    <citation type="submission" date="2015-01" db="EMBL/GenBank/DDBJ databases">
        <title>Genome Sequence of Magnetospirillum magnetotacticum Strain MS-1.</title>
        <authorList>
            <person name="Marinov G.K."/>
            <person name="Smalley M.D."/>
            <person name="DeSalvo G."/>
        </authorList>
    </citation>
    <scope>NUCLEOTIDE SEQUENCE [LARGE SCALE GENOMIC DNA]</scope>
    <source>
        <strain evidence="2 3">MS-1</strain>
    </source>
</reference>
<dbReference type="EMBL" id="JXSL01000022">
    <property type="protein sequence ID" value="KIL99738.1"/>
    <property type="molecule type" value="Genomic_DNA"/>
</dbReference>
<dbReference type="Proteomes" id="UP000031971">
    <property type="component" value="Unassembled WGS sequence"/>
</dbReference>
<proteinExistence type="predicted"/>
<gene>
    <name evidence="2" type="ORF">CCC_03910</name>
</gene>
<name>A0A0C2YXA4_PARME</name>
<keyword evidence="1" id="KW-0732">Signal</keyword>
<feature type="chain" id="PRO_5002159889" evidence="1">
    <location>
        <begin position="24"/>
        <end position="395"/>
    </location>
</feature>
<evidence type="ECO:0000256" key="1">
    <source>
        <dbReference type="SAM" id="SignalP"/>
    </source>
</evidence>
<dbReference type="RefSeq" id="WP_009868834.1">
    <property type="nucleotide sequence ID" value="NZ_JXSL01000022.1"/>
</dbReference>
<comment type="caution">
    <text evidence="2">The sequence shown here is derived from an EMBL/GenBank/DDBJ whole genome shotgun (WGS) entry which is preliminary data.</text>
</comment>
<protein>
    <submittedName>
        <fullName evidence="2">Uncharacterized protein</fullName>
    </submittedName>
</protein>
<feature type="signal peptide" evidence="1">
    <location>
        <begin position="1"/>
        <end position="23"/>
    </location>
</feature>
<dbReference type="AlphaFoldDB" id="A0A0C2YXA4"/>
<evidence type="ECO:0000313" key="3">
    <source>
        <dbReference type="Proteomes" id="UP000031971"/>
    </source>
</evidence>
<dbReference type="STRING" id="272627.CCC_03910"/>
<keyword evidence="3" id="KW-1185">Reference proteome</keyword>
<organism evidence="2 3">
    <name type="scientific">Paramagnetospirillum magnetotacticum MS-1</name>
    <dbReference type="NCBI Taxonomy" id="272627"/>
    <lineage>
        <taxon>Bacteria</taxon>
        <taxon>Pseudomonadati</taxon>
        <taxon>Pseudomonadota</taxon>
        <taxon>Alphaproteobacteria</taxon>
        <taxon>Rhodospirillales</taxon>
        <taxon>Magnetospirillaceae</taxon>
        <taxon>Paramagnetospirillum</taxon>
    </lineage>
</organism>
<dbReference type="OrthoDB" id="7263460at2"/>
<evidence type="ECO:0000313" key="2">
    <source>
        <dbReference type="EMBL" id="KIL99738.1"/>
    </source>
</evidence>